<dbReference type="SUPFAM" id="SSF63380">
    <property type="entry name" value="Riboflavin synthase domain-like"/>
    <property type="match status" value="1"/>
</dbReference>
<dbReference type="Pfam" id="PF00111">
    <property type="entry name" value="Fer2"/>
    <property type="match status" value="1"/>
</dbReference>
<dbReference type="PANTHER" id="PTHR47354:SF1">
    <property type="entry name" value="CARNITINE MONOOXYGENASE REDUCTASE SUBUNIT"/>
    <property type="match status" value="1"/>
</dbReference>
<evidence type="ECO:0000256" key="1">
    <source>
        <dbReference type="ARBA" id="ARBA00001974"/>
    </source>
</evidence>
<dbReference type="SUPFAM" id="SSF52343">
    <property type="entry name" value="Ferredoxin reductase-like, C-terminal NADP-linked domain"/>
    <property type="match status" value="1"/>
</dbReference>
<evidence type="ECO:0000259" key="9">
    <source>
        <dbReference type="PROSITE" id="PS51384"/>
    </source>
</evidence>
<dbReference type="Pfam" id="PF00175">
    <property type="entry name" value="NAD_binding_1"/>
    <property type="match status" value="1"/>
</dbReference>
<evidence type="ECO:0000256" key="4">
    <source>
        <dbReference type="ARBA" id="ARBA00022723"/>
    </source>
</evidence>
<keyword evidence="6" id="KW-0408">Iron</keyword>
<keyword evidence="7" id="KW-0411">Iron-sulfur</keyword>
<dbReference type="InterPro" id="IPR050415">
    <property type="entry name" value="MRET"/>
</dbReference>
<dbReference type="SUPFAM" id="SSF54292">
    <property type="entry name" value="2Fe-2S ferredoxin-like"/>
    <property type="match status" value="1"/>
</dbReference>
<evidence type="ECO:0000313" key="10">
    <source>
        <dbReference type="EMBL" id="MFC7307051.1"/>
    </source>
</evidence>
<dbReference type="CDD" id="cd00207">
    <property type="entry name" value="fer2"/>
    <property type="match status" value="1"/>
</dbReference>
<comment type="caution">
    <text evidence="10">The sequence shown here is derived from an EMBL/GenBank/DDBJ whole genome shotgun (WGS) entry which is preliminary data.</text>
</comment>
<dbReference type="InterPro" id="IPR036010">
    <property type="entry name" value="2Fe-2S_ferredoxin-like_sf"/>
</dbReference>
<organism evidence="10 11">
    <name type="scientific">Streptomyces monticola</name>
    <dbReference type="NCBI Taxonomy" id="2666263"/>
    <lineage>
        <taxon>Bacteria</taxon>
        <taxon>Bacillati</taxon>
        <taxon>Actinomycetota</taxon>
        <taxon>Actinomycetes</taxon>
        <taxon>Kitasatosporales</taxon>
        <taxon>Streptomycetaceae</taxon>
        <taxon>Streptomyces</taxon>
    </lineage>
</organism>
<evidence type="ECO:0000256" key="5">
    <source>
        <dbReference type="ARBA" id="ARBA00023002"/>
    </source>
</evidence>
<dbReference type="Gene3D" id="3.40.50.80">
    <property type="entry name" value="Nucleotide-binding domain of ferredoxin-NADP reductase (FNR) module"/>
    <property type="match status" value="1"/>
</dbReference>
<gene>
    <name evidence="10" type="ORF">ACFQVC_22835</name>
</gene>
<evidence type="ECO:0000313" key="11">
    <source>
        <dbReference type="Proteomes" id="UP001596523"/>
    </source>
</evidence>
<reference evidence="11" key="1">
    <citation type="journal article" date="2019" name="Int. J. Syst. Evol. Microbiol.">
        <title>The Global Catalogue of Microorganisms (GCM) 10K type strain sequencing project: providing services to taxonomists for standard genome sequencing and annotation.</title>
        <authorList>
            <consortium name="The Broad Institute Genomics Platform"/>
            <consortium name="The Broad Institute Genome Sequencing Center for Infectious Disease"/>
            <person name="Wu L."/>
            <person name="Ma J."/>
        </authorList>
    </citation>
    <scope>NUCLEOTIDE SEQUENCE [LARGE SCALE GENOMIC DNA]</scope>
    <source>
        <strain evidence="11">SYNS20</strain>
    </source>
</reference>
<dbReference type="Pfam" id="PF00970">
    <property type="entry name" value="FAD_binding_6"/>
    <property type="match status" value="1"/>
</dbReference>
<keyword evidence="11" id="KW-1185">Reference proteome</keyword>
<evidence type="ECO:0000256" key="3">
    <source>
        <dbReference type="ARBA" id="ARBA00022714"/>
    </source>
</evidence>
<dbReference type="EMBL" id="JBHTCF010000010">
    <property type="protein sequence ID" value="MFC7307051.1"/>
    <property type="molecule type" value="Genomic_DNA"/>
</dbReference>
<keyword evidence="4" id="KW-0479">Metal-binding</keyword>
<name>A0ABW2JNM8_9ACTN</name>
<dbReference type="Proteomes" id="UP001596523">
    <property type="component" value="Unassembled WGS sequence"/>
</dbReference>
<dbReference type="PROSITE" id="PS51085">
    <property type="entry name" value="2FE2S_FER_2"/>
    <property type="match status" value="1"/>
</dbReference>
<evidence type="ECO:0000256" key="2">
    <source>
        <dbReference type="ARBA" id="ARBA00022630"/>
    </source>
</evidence>
<keyword evidence="2" id="KW-0285">Flavoprotein</keyword>
<dbReference type="InterPro" id="IPR001041">
    <property type="entry name" value="2Fe-2S_ferredoxin-type"/>
</dbReference>
<dbReference type="CDD" id="cd06185">
    <property type="entry name" value="PDR_like"/>
    <property type="match status" value="1"/>
</dbReference>
<evidence type="ECO:0000259" key="8">
    <source>
        <dbReference type="PROSITE" id="PS51085"/>
    </source>
</evidence>
<dbReference type="PRINTS" id="PR00409">
    <property type="entry name" value="PHDIOXRDTASE"/>
</dbReference>
<dbReference type="InterPro" id="IPR006058">
    <property type="entry name" value="2Fe2S_fd_BS"/>
</dbReference>
<feature type="domain" description="FAD-binding FR-type" evidence="9">
    <location>
        <begin position="20"/>
        <end position="122"/>
    </location>
</feature>
<dbReference type="InterPro" id="IPR017927">
    <property type="entry name" value="FAD-bd_FR_type"/>
</dbReference>
<feature type="domain" description="2Fe-2S ferredoxin-type" evidence="8">
    <location>
        <begin position="251"/>
        <end position="336"/>
    </location>
</feature>
<comment type="cofactor">
    <cofactor evidence="1">
        <name>FAD</name>
        <dbReference type="ChEBI" id="CHEBI:57692"/>
    </cofactor>
</comment>
<sequence>MTTTSPPGTRATTATPLASEADLTLTVSAKEHLTDNVVRLTLTHPSGADLPAWSPGAHVDLVLGPDLVRPYSLCSDPADAARWQLAVAREPDGRGGSRFVHEHVAEGAEIRVRGPRNNFPLVPSPRYLFLAGGIGITPILPMLAEAQHRGADWQLVYGGRDRSTMACYEELREGYGERVSLRPQDEHGLLDLERLLGAPQPDTLIYCCGPEGLLQAVQEHCADWPAGALHVERFAPKSPAPNAPNTRDEPFVIELARSGRTVEVSAGQSALEALEAAGVPILSSCREGTCGTCETGVLSGTVDHRDSLLAPEEQAAHDAMFPCVSRAACPRLVLDL</sequence>
<evidence type="ECO:0000256" key="7">
    <source>
        <dbReference type="ARBA" id="ARBA00023014"/>
    </source>
</evidence>
<accession>A0ABW2JNM8</accession>
<dbReference type="PROSITE" id="PS00197">
    <property type="entry name" value="2FE2S_FER_1"/>
    <property type="match status" value="1"/>
</dbReference>
<dbReference type="Gene3D" id="3.10.20.30">
    <property type="match status" value="1"/>
</dbReference>
<proteinExistence type="predicted"/>
<dbReference type="InterPro" id="IPR001433">
    <property type="entry name" value="OxRdtase_FAD/NAD-bd"/>
</dbReference>
<dbReference type="InterPro" id="IPR012675">
    <property type="entry name" value="Beta-grasp_dom_sf"/>
</dbReference>
<keyword evidence="3" id="KW-0001">2Fe-2S</keyword>
<dbReference type="PROSITE" id="PS51384">
    <property type="entry name" value="FAD_FR"/>
    <property type="match status" value="1"/>
</dbReference>
<evidence type="ECO:0000256" key="6">
    <source>
        <dbReference type="ARBA" id="ARBA00023004"/>
    </source>
</evidence>
<dbReference type="InterPro" id="IPR039261">
    <property type="entry name" value="FNR_nucleotide-bd"/>
</dbReference>
<protein>
    <submittedName>
        <fullName evidence="10">PDR/VanB family oxidoreductase</fullName>
    </submittedName>
</protein>
<keyword evidence="5" id="KW-0560">Oxidoreductase</keyword>
<dbReference type="InterPro" id="IPR017938">
    <property type="entry name" value="Riboflavin_synthase-like_b-brl"/>
</dbReference>
<dbReference type="PANTHER" id="PTHR47354">
    <property type="entry name" value="NADH OXIDOREDUCTASE HCR"/>
    <property type="match status" value="1"/>
</dbReference>
<dbReference type="InterPro" id="IPR008333">
    <property type="entry name" value="Cbr1-like_FAD-bd_dom"/>
</dbReference>
<dbReference type="RefSeq" id="WP_381833298.1">
    <property type="nucleotide sequence ID" value="NZ_JBHTCF010000010.1"/>
</dbReference>
<dbReference type="Gene3D" id="2.40.30.10">
    <property type="entry name" value="Translation factors"/>
    <property type="match status" value="1"/>
</dbReference>